<accession>A0A2W4Y325</accession>
<sequence>MVVFLYVLIHSNFLTKNKDELHYFNLYFIFVLKSETLKALQSNAFKVSFVLILSAKLCKLLSQL</sequence>
<evidence type="ECO:0000313" key="2">
    <source>
        <dbReference type="Proteomes" id="UP000249467"/>
    </source>
</evidence>
<organism evidence="1 2">
    <name type="scientific">Pseudanabaena frigida</name>
    <dbReference type="NCBI Taxonomy" id="945775"/>
    <lineage>
        <taxon>Bacteria</taxon>
        <taxon>Bacillati</taxon>
        <taxon>Cyanobacteriota</taxon>
        <taxon>Cyanophyceae</taxon>
        <taxon>Pseudanabaenales</taxon>
        <taxon>Pseudanabaenaceae</taxon>
        <taxon>Pseudanabaena</taxon>
    </lineage>
</organism>
<dbReference type="EMBL" id="QBML01000009">
    <property type="protein sequence ID" value="PZO41871.1"/>
    <property type="molecule type" value="Genomic_DNA"/>
</dbReference>
<proteinExistence type="predicted"/>
<reference evidence="1 2" key="2">
    <citation type="submission" date="2018-06" db="EMBL/GenBank/DDBJ databases">
        <title>Metagenomic assembly of (sub)arctic Cyanobacteria and their associated microbiome from non-axenic cultures.</title>
        <authorList>
            <person name="Baurain D."/>
        </authorList>
    </citation>
    <scope>NUCLEOTIDE SEQUENCE [LARGE SCALE GENOMIC DNA]</scope>
    <source>
        <strain evidence="1">ULC066bin1</strain>
    </source>
</reference>
<dbReference type="AlphaFoldDB" id="A0A2W4Y325"/>
<gene>
    <name evidence="1" type="ORF">DCF19_08345</name>
</gene>
<dbReference type="Proteomes" id="UP000249467">
    <property type="component" value="Unassembled WGS sequence"/>
</dbReference>
<name>A0A2W4Y325_9CYAN</name>
<comment type="caution">
    <text evidence="1">The sequence shown here is derived from an EMBL/GenBank/DDBJ whole genome shotgun (WGS) entry which is preliminary data.</text>
</comment>
<protein>
    <submittedName>
        <fullName evidence="1">Uncharacterized protein</fullName>
    </submittedName>
</protein>
<evidence type="ECO:0000313" key="1">
    <source>
        <dbReference type="EMBL" id="PZO41871.1"/>
    </source>
</evidence>
<reference evidence="1 2" key="1">
    <citation type="submission" date="2018-04" db="EMBL/GenBank/DDBJ databases">
        <authorList>
            <person name="Go L.Y."/>
            <person name="Mitchell J.A."/>
        </authorList>
    </citation>
    <scope>NUCLEOTIDE SEQUENCE [LARGE SCALE GENOMIC DNA]</scope>
    <source>
        <strain evidence="1">ULC066bin1</strain>
    </source>
</reference>